<proteinExistence type="inferred from homology"/>
<evidence type="ECO:0000256" key="11">
    <source>
        <dbReference type="ARBA" id="ARBA00049191"/>
    </source>
</evidence>
<feature type="domain" description="4'-phosphopantetheinyl transferase" evidence="14">
    <location>
        <begin position="136"/>
        <end position="220"/>
    </location>
</feature>
<dbReference type="InterPro" id="IPR008278">
    <property type="entry name" value="4-PPantetheinyl_Trfase_dom"/>
</dbReference>
<dbReference type="PANTHER" id="PTHR38096:SF1">
    <property type="entry name" value="ENTEROBACTIN SYNTHASE COMPONENT D"/>
    <property type="match status" value="1"/>
</dbReference>
<evidence type="ECO:0000313" key="16">
    <source>
        <dbReference type="EMBL" id="ANF58529.1"/>
    </source>
</evidence>
<dbReference type="AlphaFoldDB" id="A0A172YGX2"/>
<dbReference type="Pfam" id="PF17837">
    <property type="entry name" value="4PPT_N"/>
    <property type="match status" value="1"/>
</dbReference>
<sequence length="253" mass="27575">MSASAVSPSIVGAEQFLQPLTPSQLLRIEGELIGELPLAIAALRFTPAHFDAKAFERLRIPAPDTLAKAVDKRRAEYLAARLCARRALAANAIEGLPWTAEGERCPQWPGGCIGALTHSQGFAAAAVAAGSRLSALGIDAEGWIHSDRADRLAAMILCDSELDHWRELPELARGAWLTRVFSAKESLYKALYPRVKRPFYFHDAIADFDPTRPSRFTLALVKSLDAHHPDGFSVEVRALDFDRGVLTLIALPA</sequence>
<reference evidence="16 17" key="1">
    <citation type="submission" date="2016-04" db="EMBL/GenBank/DDBJ databases">
        <title>Complete Genome Sequence of Halotalea alkalilenta IHB B 13600.</title>
        <authorList>
            <person name="Swarnkar M.K."/>
            <person name="Sharma A."/>
            <person name="Kaushal K."/>
            <person name="Soni R."/>
            <person name="Rana S."/>
            <person name="Singh A.K."/>
            <person name="Gulati A."/>
        </authorList>
    </citation>
    <scope>NUCLEOTIDE SEQUENCE [LARGE SCALE GENOMIC DNA]</scope>
    <source>
        <strain evidence="16 17">IHB B 13600</strain>
    </source>
</reference>
<feature type="domain" description="4'-phosphopantetheinyl transferase N-terminal" evidence="15">
    <location>
        <begin position="65"/>
        <end position="128"/>
    </location>
</feature>
<dbReference type="GO" id="GO:0009239">
    <property type="term" value="P:enterobactin biosynthetic process"/>
    <property type="evidence" value="ECO:0007669"/>
    <property type="project" value="UniProtKB-UniPathway"/>
</dbReference>
<evidence type="ECO:0000256" key="10">
    <source>
        <dbReference type="ARBA" id="ARBA00049176"/>
    </source>
</evidence>
<dbReference type="InterPro" id="IPR041354">
    <property type="entry name" value="4PPT_N"/>
</dbReference>
<feature type="binding site" evidence="12">
    <location>
        <position position="81"/>
    </location>
    <ligand>
        <name>CoA</name>
        <dbReference type="ChEBI" id="CHEBI:57287"/>
    </ligand>
</feature>
<feature type="binding site" evidence="13">
    <location>
        <position position="139"/>
    </location>
    <ligand>
        <name>Mg(2+)</name>
        <dbReference type="ChEBI" id="CHEBI:18420"/>
    </ligand>
</feature>
<evidence type="ECO:0000259" key="15">
    <source>
        <dbReference type="Pfam" id="PF17837"/>
    </source>
</evidence>
<dbReference type="InterPro" id="IPR037143">
    <property type="entry name" value="4-PPantetheinyl_Trfase_dom_sf"/>
</dbReference>
<dbReference type="InterPro" id="IPR003542">
    <property type="entry name" value="Enbac_synth_compD-like"/>
</dbReference>
<dbReference type="GO" id="GO:0008897">
    <property type="term" value="F:holo-[acyl-carrier-protein] synthase activity"/>
    <property type="evidence" value="ECO:0007669"/>
    <property type="project" value="InterPro"/>
</dbReference>
<keyword evidence="13" id="KW-0460">Magnesium</keyword>
<comment type="function">
    <text evidence="1">Involved in the biosynthesis of the siderophore enterobactin (enterochelin), which is a macrocyclic trimeric lactone of N-(2,3-dihydroxybenzoyl)-serine. The serine trilactone serves as a scaffolding for the three catechol functionalities that provide hexadentate coordination for the tightly ligated iron(2+) atoms. Plays an essential role in the assembly of the enterobactin by catalyzing the transfer of the 4'-phosphopantetheine (Ppant) moiety from coenzyme A to the apo-domains of both EntB (ArCP domain) and EntF (PCP domain) to yield their holo-forms which make them competent for the activation of 2,3-dihydroxybenzoate (DHB) and L-serine, respectively.</text>
</comment>
<feature type="binding site" evidence="12">
    <location>
        <begin position="117"/>
        <end position="118"/>
    </location>
    <ligand>
        <name>CoA</name>
        <dbReference type="ChEBI" id="CHEBI:57287"/>
    </ligand>
</feature>
<dbReference type="Proteomes" id="UP000077875">
    <property type="component" value="Chromosome"/>
</dbReference>
<dbReference type="Gene3D" id="3.90.470.20">
    <property type="entry name" value="4'-phosphopantetheinyl transferase domain"/>
    <property type="match status" value="1"/>
</dbReference>
<evidence type="ECO:0000256" key="12">
    <source>
        <dbReference type="PIRSR" id="PIRSR603542-1"/>
    </source>
</evidence>
<dbReference type="EMBL" id="CP015243">
    <property type="protein sequence ID" value="ANF58529.1"/>
    <property type="molecule type" value="Genomic_DNA"/>
</dbReference>
<keyword evidence="13" id="KW-0479">Metal-binding</keyword>
<feature type="binding site" evidence="12">
    <location>
        <position position="139"/>
    </location>
    <ligand>
        <name>CoA</name>
        <dbReference type="ChEBI" id="CHEBI:57287"/>
    </ligand>
</feature>
<evidence type="ECO:0000256" key="3">
    <source>
        <dbReference type="ARBA" id="ARBA00008342"/>
    </source>
</evidence>
<comment type="catalytic activity">
    <reaction evidence="11">
        <text>apo-[peptidyl-carrier protein] + CoA = holo-[peptidyl-carrier protein] + adenosine 3',5'-bisphosphate + H(+)</text>
        <dbReference type="Rhea" id="RHEA:46228"/>
        <dbReference type="Rhea" id="RHEA-COMP:11479"/>
        <dbReference type="Rhea" id="RHEA-COMP:11480"/>
        <dbReference type="ChEBI" id="CHEBI:15378"/>
        <dbReference type="ChEBI" id="CHEBI:29999"/>
        <dbReference type="ChEBI" id="CHEBI:57287"/>
        <dbReference type="ChEBI" id="CHEBI:58343"/>
        <dbReference type="ChEBI" id="CHEBI:64479"/>
    </reaction>
</comment>
<evidence type="ECO:0000256" key="8">
    <source>
        <dbReference type="ARBA" id="ARBA00029894"/>
    </source>
</evidence>
<evidence type="ECO:0000256" key="9">
    <source>
        <dbReference type="ARBA" id="ARBA00031996"/>
    </source>
</evidence>
<evidence type="ECO:0000256" key="4">
    <source>
        <dbReference type="ARBA" id="ARBA00011503"/>
    </source>
</evidence>
<feature type="binding site" evidence="12">
    <location>
        <position position="185"/>
    </location>
    <ligand>
        <name>CoA</name>
        <dbReference type="ChEBI" id="CHEBI:57287"/>
    </ligand>
</feature>
<dbReference type="SUPFAM" id="SSF56214">
    <property type="entry name" value="4'-phosphopantetheinyl transferase"/>
    <property type="match status" value="1"/>
</dbReference>
<protein>
    <recommendedName>
        <fullName evidence="5">Enterobactin synthase component D</fullName>
    </recommendedName>
    <alternativeName>
        <fullName evidence="8">4'-phosphopantetheinyl transferase EntD</fullName>
    </alternativeName>
    <alternativeName>
        <fullName evidence="9">Enterochelin synthase D</fullName>
    </alternativeName>
</protein>
<evidence type="ECO:0000256" key="1">
    <source>
        <dbReference type="ARBA" id="ARBA00003937"/>
    </source>
</evidence>
<dbReference type="GO" id="GO:0009366">
    <property type="term" value="C:enterobactin synthetase complex"/>
    <property type="evidence" value="ECO:0007669"/>
    <property type="project" value="InterPro"/>
</dbReference>
<comment type="subunit">
    <text evidence="4">EntB, EntD, EntE, and EntF form a multienzyme complex called enterobactin synthase.</text>
</comment>
<dbReference type="Pfam" id="PF01648">
    <property type="entry name" value="ACPS"/>
    <property type="match status" value="1"/>
</dbReference>
<comment type="catalytic activity">
    <reaction evidence="10">
        <text>apo-[aryl-carrier protein] + CoA = holo-[aryl-carrier protein] + adenosine 3',5'-bisphosphate + H(+)</text>
        <dbReference type="Rhea" id="RHEA:48404"/>
        <dbReference type="Rhea" id="RHEA-COMP:15903"/>
        <dbReference type="Rhea" id="RHEA-COMP:17557"/>
        <dbReference type="ChEBI" id="CHEBI:15378"/>
        <dbReference type="ChEBI" id="CHEBI:29999"/>
        <dbReference type="ChEBI" id="CHEBI:57287"/>
        <dbReference type="ChEBI" id="CHEBI:58343"/>
        <dbReference type="ChEBI" id="CHEBI:64479"/>
    </reaction>
</comment>
<feature type="binding site" evidence="12">
    <location>
        <position position="73"/>
    </location>
    <ligand>
        <name>CoA</name>
        <dbReference type="ChEBI" id="CHEBI:57287"/>
    </ligand>
</feature>
<evidence type="ECO:0000256" key="7">
    <source>
        <dbReference type="ARBA" id="ARBA00023191"/>
    </source>
</evidence>
<dbReference type="GO" id="GO:0000287">
    <property type="term" value="F:magnesium ion binding"/>
    <property type="evidence" value="ECO:0007669"/>
    <property type="project" value="InterPro"/>
</dbReference>
<dbReference type="PRINTS" id="PR01399">
    <property type="entry name" value="ENTSNTHTASED"/>
</dbReference>
<feature type="binding site" evidence="12">
    <location>
        <position position="189"/>
    </location>
    <ligand>
        <name>CoA</name>
        <dbReference type="ChEBI" id="CHEBI:57287"/>
    </ligand>
</feature>
<comment type="pathway">
    <text evidence="2">Siderophore biosynthesis; enterobactin biosynthesis.</text>
</comment>
<keyword evidence="17" id="KW-1185">Reference proteome</keyword>
<comment type="cofactor">
    <cofactor evidence="13">
        <name>Mg(2+)</name>
        <dbReference type="ChEBI" id="CHEBI:18420"/>
    </cofactor>
</comment>
<accession>A0A172YGX2</accession>
<dbReference type="RefSeq" id="WP_082890487.1">
    <property type="nucleotide sequence ID" value="NZ_CP015243.1"/>
</dbReference>
<dbReference type="GO" id="GO:0005886">
    <property type="term" value="C:plasma membrane"/>
    <property type="evidence" value="ECO:0007669"/>
    <property type="project" value="TreeGrafter"/>
</dbReference>
<keyword evidence="7" id="KW-0259">Enterobactin biosynthesis</keyword>
<dbReference type="UniPathway" id="UPA00017"/>
<gene>
    <name evidence="16" type="ORF">A5892_14465</name>
</gene>
<dbReference type="KEGG" id="haa:A5892_14465"/>
<feature type="binding site" evidence="13">
    <location>
        <position position="140"/>
    </location>
    <ligand>
        <name>Mg(2+)</name>
        <dbReference type="ChEBI" id="CHEBI:18420"/>
    </ligand>
</feature>
<evidence type="ECO:0000259" key="14">
    <source>
        <dbReference type="Pfam" id="PF01648"/>
    </source>
</evidence>
<dbReference type="STRING" id="376489.A5892_14465"/>
<feature type="binding site" evidence="13">
    <location>
        <position position="141"/>
    </location>
    <ligand>
        <name>Mg(2+)</name>
        <dbReference type="ChEBI" id="CHEBI:18420"/>
    </ligand>
</feature>
<dbReference type="PANTHER" id="PTHR38096">
    <property type="entry name" value="ENTEROBACTIN SYNTHASE COMPONENT D"/>
    <property type="match status" value="1"/>
</dbReference>
<evidence type="ECO:0000256" key="2">
    <source>
        <dbReference type="ARBA" id="ARBA00004993"/>
    </source>
</evidence>
<comment type="similarity">
    <text evidence="3">Belongs to the P-Pant transferase superfamily. EntD family.</text>
</comment>
<organism evidence="16 17">
    <name type="scientific">Halotalea alkalilenta</name>
    <dbReference type="NCBI Taxonomy" id="376489"/>
    <lineage>
        <taxon>Bacteria</taxon>
        <taxon>Pseudomonadati</taxon>
        <taxon>Pseudomonadota</taxon>
        <taxon>Gammaproteobacteria</taxon>
        <taxon>Oceanospirillales</taxon>
        <taxon>Halomonadaceae</taxon>
        <taxon>Halotalea</taxon>
    </lineage>
</organism>
<evidence type="ECO:0000256" key="6">
    <source>
        <dbReference type="ARBA" id="ARBA00022679"/>
    </source>
</evidence>
<name>A0A172YGX2_9GAMM</name>
<evidence type="ECO:0000313" key="17">
    <source>
        <dbReference type="Proteomes" id="UP000077875"/>
    </source>
</evidence>
<evidence type="ECO:0000256" key="5">
    <source>
        <dbReference type="ARBA" id="ARBA00019087"/>
    </source>
</evidence>
<evidence type="ECO:0000256" key="13">
    <source>
        <dbReference type="PIRSR" id="PIRSR603542-2"/>
    </source>
</evidence>
<keyword evidence="6" id="KW-0808">Transferase</keyword>